<keyword evidence="1" id="KW-0479">Metal-binding</keyword>
<dbReference type="GO" id="GO:0018800">
    <property type="term" value="F:5-oxopent-3-ene-1,2,5-tricarboxylate decarboxylase activity"/>
    <property type="evidence" value="ECO:0007669"/>
    <property type="project" value="InterPro"/>
</dbReference>
<protein>
    <submittedName>
        <fullName evidence="3">Fumarylacetoacetate hydrolase family protein</fullName>
    </submittedName>
</protein>
<dbReference type="PANTHER" id="PTHR11820:SF114">
    <property type="entry name" value="4-HYDROXYPHENYLACETATE CATABOLISM PROTEIN"/>
    <property type="match status" value="1"/>
</dbReference>
<dbReference type="InterPro" id="IPR036663">
    <property type="entry name" value="Fumarylacetoacetase_C_sf"/>
</dbReference>
<organism evidence="3 4">
    <name type="scientific">Parapusillimonas granuli</name>
    <dbReference type="NCBI Taxonomy" id="380911"/>
    <lineage>
        <taxon>Bacteria</taxon>
        <taxon>Pseudomonadati</taxon>
        <taxon>Pseudomonadota</taxon>
        <taxon>Betaproteobacteria</taxon>
        <taxon>Burkholderiales</taxon>
        <taxon>Alcaligenaceae</taxon>
        <taxon>Parapusillimonas</taxon>
    </lineage>
</organism>
<dbReference type="NCBIfam" id="TIGR02305">
    <property type="entry name" value="HpaG-N-term"/>
    <property type="match status" value="1"/>
</dbReference>
<keyword evidence="4" id="KW-1185">Reference proteome</keyword>
<reference evidence="3 4" key="1">
    <citation type="submission" date="2020-07" db="EMBL/GenBank/DDBJ databases">
        <title>Taxonomic revisions and descriptions of new bacterial species based on genomic comparisons in the high-G+C-content subgroup of the family Alcaligenaceae.</title>
        <authorList>
            <person name="Szabo A."/>
            <person name="Felfoldi T."/>
        </authorList>
    </citation>
    <scope>NUCLEOTIDE SEQUENCE [LARGE SCALE GENOMIC DNA]</scope>
    <source>
        <strain evidence="3 4">LMG 24012</strain>
    </source>
</reference>
<comment type="caution">
    <text evidence="3">The sequence shown here is derived from an EMBL/GenBank/DDBJ whole genome shotgun (WGS) entry which is preliminary data.</text>
</comment>
<keyword evidence="3" id="KW-0378">Hydrolase</keyword>
<dbReference type="GO" id="GO:0008704">
    <property type="term" value="F:5-carboxymethyl-2-hydroxymuconate delta-isomerase activity"/>
    <property type="evidence" value="ECO:0007669"/>
    <property type="project" value="InterPro"/>
</dbReference>
<dbReference type="InterPro" id="IPR012686">
    <property type="entry name" value="HPA_isomer/decarb_N"/>
</dbReference>
<dbReference type="Gene3D" id="3.90.850.10">
    <property type="entry name" value="Fumarylacetoacetase-like, C-terminal domain"/>
    <property type="match status" value="1"/>
</dbReference>
<evidence type="ECO:0000313" key="4">
    <source>
        <dbReference type="Proteomes" id="UP000559809"/>
    </source>
</evidence>
<dbReference type="SUPFAM" id="SSF56529">
    <property type="entry name" value="FAH"/>
    <property type="match status" value="1"/>
</dbReference>
<feature type="domain" description="Fumarylacetoacetase-like C-terminal" evidence="2">
    <location>
        <begin position="12"/>
        <end position="215"/>
    </location>
</feature>
<dbReference type="InterPro" id="IPR011234">
    <property type="entry name" value="Fumarylacetoacetase-like_C"/>
</dbReference>
<dbReference type="PANTHER" id="PTHR11820">
    <property type="entry name" value="ACYLPYRUVASE"/>
    <property type="match status" value="1"/>
</dbReference>
<accession>A0A853G0N5</accession>
<dbReference type="GO" id="GO:0016787">
    <property type="term" value="F:hydrolase activity"/>
    <property type="evidence" value="ECO:0007669"/>
    <property type="project" value="UniProtKB-KW"/>
</dbReference>
<evidence type="ECO:0000256" key="1">
    <source>
        <dbReference type="ARBA" id="ARBA00022723"/>
    </source>
</evidence>
<proteinExistence type="predicted"/>
<sequence>MLELPDGIQPRTVVGVLLNYRQAYEALAGAMSEAPYKAPPVAPVLYIKPANTYAADGQAITLPSDVAEVEVGACLGVVIGRRATRVARASAMDYVSGYRVVADLSVPHTNYYRPALKQRCRDGFCPMSAIAPAGRVHDPDRLDITVSIDGTTVLQANTGDLIRPVASLIEDVTAFMTLEAGDLLLVGVPARSPHARAGQQYEIAIPGVGTLTNRLLFP</sequence>
<dbReference type="RefSeq" id="WP_180157119.1">
    <property type="nucleotide sequence ID" value="NZ_JACCEM010000008.1"/>
</dbReference>
<name>A0A853G0N5_9BURK</name>
<dbReference type="GO" id="GO:0046872">
    <property type="term" value="F:metal ion binding"/>
    <property type="evidence" value="ECO:0007669"/>
    <property type="project" value="UniProtKB-KW"/>
</dbReference>
<evidence type="ECO:0000259" key="2">
    <source>
        <dbReference type="Pfam" id="PF01557"/>
    </source>
</evidence>
<dbReference type="Proteomes" id="UP000559809">
    <property type="component" value="Unassembled WGS sequence"/>
</dbReference>
<gene>
    <name evidence="3" type="ORF">H0A72_15980</name>
</gene>
<dbReference type="EMBL" id="JACCEM010000008">
    <property type="protein sequence ID" value="NYT50818.1"/>
    <property type="molecule type" value="Genomic_DNA"/>
</dbReference>
<dbReference type="Pfam" id="PF01557">
    <property type="entry name" value="FAA_hydrolase"/>
    <property type="match status" value="1"/>
</dbReference>
<evidence type="ECO:0000313" key="3">
    <source>
        <dbReference type="EMBL" id="NYT50818.1"/>
    </source>
</evidence>
<dbReference type="AlphaFoldDB" id="A0A853G0N5"/>